<dbReference type="AlphaFoldDB" id="A0AAX1XFP3"/>
<dbReference type="InterPro" id="IPR025506">
    <property type="entry name" value="Abi_alpha"/>
</dbReference>
<evidence type="ECO:0000313" key="2">
    <source>
        <dbReference type="Proteomes" id="UP000283878"/>
    </source>
</evidence>
<name>A0AAX1XFP3_9VIBR</name>
<sequence length="258" mass="29281">MSSDKATAVLAKGVVEFLGRICNPAADEIGLLLQDKVRAYRNKNFESIASKAEVKVNKNSRIEPTINPRLLYKIYEEGSWSESDNLQEMWAGLLSASCFDDRSDQNMIYVDLLSKMSSTEARLFDFIARSTKWSINSSTALPETNAIFPTIDMLKESCGISDQDDLDECLTHLSALGVINFENYPDIDSYTSTAKEVFSDYDFDDFFAPDWSYSVELSLTQVGYRLFIKTTGESVGLRQYIQKNHTISQRNEEFEHGW</sequence>
<comment type="caution">
    <text evidence="1">The sequence shown here is derived from an EMBL/GenBank/DDBJ whole genome shotgun (WGS) entry which is preliminary data.</text>
</comment>
<dbReference type="Proteomes" id="UP000283878">
    <property type="component" value="Unassembled WGS sequence"/>
</dbReference>
<organism evidence="1 2">
    <name type="scientific">Vibrio diabolicus</name>
    <dbReference type="NCBI Taxonomy" id="50719"/>
    <lineage>
        <taxon>Bacteria</taxon>
        <taxon>Pseudomonadati</taxon>
        <taxon>Pseudomonadota</taxon>
        <taxon>Gammaproteobacteria</taxon>
        <taxon>Vibrionales</taxon>
        <taxon>Vibrionaceae</taxon>
        <taxon>Vibrio</taxon>
        <taxon>Vibrio diabolicus subgroup</taxon>
    </lineage>
</organism>
<proteinExistence type="predicted"/>
<evidence type="ECO:0000313" key="1">
    <source>
        <dbReference type="EMBL" id="RPB31803.1"/>
    </source>
</evidence>
<reference evidence="1 2" key="1">
    <citation type="journal article" date="2018" name="AMB Express">
        <title>Occurrence and significance of pathogenicity and fitness islands in environmental vibrios.</title>
        <authorList>
            <person name="Klein S."/>
            <person name="Pipes S."/>
            <person name="Lovell C.R."/>
        </authorList>
    </citation>
    <scope>NUCLEOTIDE SEQUENCE [LARGE SCALE GENOMIC DNA]</scope>
    <source>
        <strain evidence="1 2">JBS-8-11-1</strain>
    </source>
</reference>
<dbReference type="RefSeq" id="WP_124009249.1">
    <property type="nucleotide sequence ID" value="NZ_PKPZ01000048.1"/>
</dbReference>
<dbReference type="EMBL" id="PKPZ01000048">
    <property type="protein sequence ID" value="RPB31803.1"/>
    <property type="molecule type" value="Genomic_DNA"/>
</dbReference>
<evidence type="ECO:0008006" key="3">
    <source>
        <dbReference type="Google" id="ProtNLM"/>
    </source>
</evidence>
<accession>A0AAX1XFP3</accession>
<gene>
    <name evidence="1" type="ORF">CYQ91_24190</name>
</gene>
<dbReference type="Pfam" id="PF14337">
    <property type="entry name" value="Abi_alpha"/>
    <property type="match status" value="1"/>
</dbReference>
<protein>
    <recommendedName>
        <fullName evidence="3">DUF4393 domain-containing protein</fullName>
    </recommendedName>
</protein>